<evidence type="ECO:0000256" key="2">
    <source>
        <dbReference type="SAM" id="MobiDB-lite"/>
    </source>
</evidence>
<name>A0A0D7B2M0_9AGAR</name>
<evidence type="ECO:0000256" key="1">
    <source>
        <dbReference type="SAM" id="Coils"/>
    </source>
</evidence>
<reference evidence="3 4" key="1">
    <citation type="journal article" date="2015" name="Fungal Genet. Biol.">
        <title>Evolution of novel wood decay mechanisms in Agaricales revealed by the genome sequences of Fistulina hepatica and Cylindrobasidium torrendii.</title>
        <authorList>
            <person name="Floudas D."/>
            <person name="Held B.W."/>
            <person name="Riley R."/>
            <person name="Nagy L.G."/>
            <person name="Koehler G."/>
            <person name="Ransdell A.S."/>
            <person name="Younus H."/>
            <person name="Chow J."/>
            <person name="Chiniquy J."/>
            <person name="Lipzen A."/>
            <person name="Tritt A."/>
            <person name="Sun H."/>
            <person name="Haridas S."/>
            <person name="LaButti K."/>
            <person name="Ohm R.A."/>
            <person name="Kues U."/>
            <person name="Blanchette R.A."/>
            <person name="Grigoriev I.V."/>
            <person name="Minto R.E."/>
            <person name="Hibbett D.S."/>
        </authorList>
    </citation>
    <scope>NUCLEOTIDE SEQUENCE [LARGE SCALE GENOMIC DNA]</scope>
    <source>
        <strain evidence="3 4">FP15055 ss-10</strain>
    </source>
</reference>
<accession>A0A0D7B2M0</accession>
<dbReference type="OrthoDB" id="2945103at2759"/>
<proteinExistence type="predicted"/>
<organism evidence="3 4">
    <name type="scientific">Cylindrobasidium torrendii FP15055 ss-10</name>
    <dbReference type="NCBI Taxonomy" id="1314674"/>
    <lineage>
        <taxon>Eukaryota</taxon>
        <taxon>Fungi</taxon>
        <taxon>Dikarya</taxon>
        <taxon>Basidiomycota</taxon>
        <taxon>Agaricomycotina</taxon>
        <taxon>Agaricomycetes</taxon>
        <taxon>Agaricomycetidae</taxon>
        <taxon>Agaricales</taxon>
        <taxon>Marasmiineae</taxon>
        <taxon>Physalacriaceae</taxon>
        <taxon>Cylindrobasidium</taxon>
    </lineage>
</organism>
<keyword evidence="1" id="KW-0175">Coiled coil</keyword>
<gene>
    <name evidence="3" type="ORF">CYLTODRAFT_83190</name>
</gene>
<keyword evidence="4" id="KW-1185">Reference proteome</keyword>
<feature type="coiled-coil region" evidence="1">
    <location>
        <begin position="48"/>
        <end position="147"/>
    </location>
</feature>
<evidence type="ECO:0000313" key="3">
    <source>
        <dbReference type="EMBL" id="KIY64843.1"/>
    </source>
</evidence>
<protein>
    <submittedName>
        <fullName evidence="3">Uncharacterized protein</fullName>
    </submittedName>
</protein>
<dbReference type="AlphaFoldDB" id="A0A0D7B2M0"/>
<sequence length="265" mass="30791">MSSPKPSDLPKRRRVDGIRLEPLAPRLRQCRDDMRKILEMVEGDTRERTSTQQKLLEAEKRIAADERRLQELEADLAKATNSDWQREREELLTQLGDLKREKALQDEEFARIQSRLEHKTDELHRQKEAQAAEIQALRQQLDESENKDLLRVQHIENLHRIQRRATQDKNDVLETLETAIEESRRQAVEAKSETAATRKQMEELLKEMSEQVMAAEARGRDMQMKELRGLQPRAVLSLIGPGQPARPSPAQQPQRSVWGNWFGQA</sequence>
<feature type="region of interest" description="Disordered" evidence="2">
    <location>
        <begin position="238"/>
        <end position="265"/>
    </location>
</feature>
<dbReference type="EMBL" id="KN880616">
    <property type="protein sequence ID" value="KIY64843.1"/>
    <property type="molecule type" value="Genomic_DNA"/>
</dbReference>
<dbReference type="Proteomes" id="UP000054007">
    <property type="component" value="Unassembled WGS sequence"/>
</dbReference>
<dbReference type="STRING" id="1314674.A0A0D7B2M0"/>
<evidence type="ECO:0000313" key="4">
    <source>
        <dbReference type="Proteomes" id="UP000054007"/>
    </source>
</evidence>
<feature type="coiled-coil region" evidence="1">
    <location>
        <begin position="173"/>
        <end position="218"/>
    </location>
</feature>
<feature type="compositionally biased region" description="Low complexity" evidence="2">
    <location>
        <begin position="240"/>
        <end position="256"/>
    </location>
</feature>